<organism evidence="6">
    <name type="scientific">freshwater metagenome</name>
    <dbReference type="NCBI Taxonomy" id="449393"/>
    <lineage>
        <taxon>unclassified sequences</taxon>
        <taxon>metagenomes</taxon>
        <taxon>ecological metagenomes</taxon>
    </lineage>
</organism>
<dbReference type="GO" id="GO:0006412">
    <property type="term" value="P:translation"/>
    <property type="evidence" value="ECO:0007669"/>
    <property type="project" value="TreeGrafter"/>
</dbReference>
<evidence type="ECO:0000256" key="1">
    <source>
        <dbReference type="ARBA" id="ARBA00006767"/>
    </source>
</evidence>
<feature type="domain" description="S1 motif" evidence="5">
    <location>
        <begin position="30"/>
        <end position="99"/>
    </location>
</feature>
<dbReference type="SMART" id="SM00316">
    <property type="entry name" value="S1"/>
    <property type="match status" value="4"/>
</dbReference>
<keyword evidence="3" id="KW-0687">Ribonucleoprotein</keyword>
<dbReference type="InterPro" id="IPR050437">
    <property type="entry name" value="Ribos_protein_bS1-like"/>
</dbReference>
<dbReference type="Pfam" id="PF00575">
    <property type="entry name" value="S1"/>
    <property type="match status" value="4"/>
</dbReference>
<dbReference type="GO" id="GO:0005840">
    <property type="term" value="C:ribosome"/>
    <property type="evidence" value="ECO:0007669"/>
    <property type="project" value="UniProtKB-KW"/>
</dbReference>
<dbReference type="PROSITE" id="PS50126">
    <property type="entry name" value="S1"/>
    <property type="match status" value="4"/>
</dbReference>
<name>A0A6J6P1P1_9ZZZZ</name>
<feature type="coiled-coil region" evidence="4">
    <location>
        <begin position="404"/>
        <end position="440"/>
    </location>
</feature>
<protein>
    <submittedName>
        <fullName evidence="6">Unannotated protein</fullName>
    </submittedName>
</protein>
<dbReference type="AlphaFoldDB" id="A0A6J6P1P1"/>
<keyword evidence="4" id="KW-0175">Coiled coil</keyword>
<dbReference type="PANTHER" id="PTHR10724">
    <property type="entry name" value="30S RIBOSOMAL PROTEIN S1"/>
    <property type="match status" value="1"/>
</dbReference>
<dbReference type="EMBL" id="CAEZXP010000001">
    <property type="protein sequence ID" value="CAB4693180.1"/>
    <property type="molecule type" value="Genomic_DNA"/>
</dbReference>
<evidence type="ECO:0000256" key="3">
    <source>
        <dbReference type="ARBA" id="ARBA00023274"/>
    </source>
</evidence>
<dbReference type="FunFam" id="2.40.50.140:FF:000031">
    <property type="entry name" value="30S ribosomal protein S1"/>
    <property type="match status" value="1"/>
</dbReference>
<evidence type="ECO:0000259" key="5">
    <source>
        <dbReference type="PROSITE" id="PS50126"/>
    </source>
</evidence>
<dbReference type="InterPro" id="IPR035104">
    <property type="entry name" value="Ribosomal_protein_S1-like"/>
</dbReference>
<feature type="domain" description="S1 motif" evidence="5">
    <location>
        <begin position="117"/>
        <end position="182"/>
    </location>
</feature>
<dbReference type="FunFam" id="2.40.50.140:FF:000051">
    <property type="entry name" value="RNA-binding transcriptional accessory protein"/>
    <property type="match status" value="1"/>
</dbReference>
<evidence type="ECO:0000313" key="6">
    <source>
        <dbReference type="EMBL" id="CAB4693180.1"/>
    </source>
</evidence>
<proteinExistence type="inferred from homology"/>
<dbReference type="NCBIfam" id="NF005208">
    <property type="entry name" value="PRK06676.1"/>
    <property type="match status" value="1"/>
</dbReference>
<dbReference type="InterPro" id="IPR012340">
    <property type="entry name" value="NA-bd_OB-fold"/>
</dbReference>
<dbReference type="FunFam" id="2.40.50.140:FF:000039">
    <property type="entry name" value="30S ribosomal protein S1"/>
    <property type="match status" value="1"/>
</dbReference>
<dbReference type="CDD" id="cd05687">
    <property type="entry name" value="S1_RPS1_repeat_ec1_hs1"/>
    <property type="match status" value="1"/>
</dbReference>
<dbReference type="GO" id="GO:0003729">
    <property type="term" value="F:mRNA binding"/>
    <property type="evidence" value="ECO:0007669"/>
    <property type="project" value="TreeGrafter"/>
</dbReference>
<feature type="domain" description="S1 motif" evidence="5">
    <location>
        <begin position="203"/>
        <end position="271"/>
    </location>
</feature>
<dbReference type="CDD" id="cd05688">
    <property type="entry name" value="S1_RPS1_repeat_ec3"/>
    <property type="match status" value="1"/>
</dbReference>
<keyword evidence="2" id="KW-0689">Ribosomal protein</keyword>
<dbReference type="Gene3D" id="2.40.50.140">
    <property type="entry name" value="Nucleic acid-binding proteins"/>
    <property type="match status" value="4"/>
</dbReference>
<accession>A0A6J6P1P1</accession>
<dbReference type="CDD" id="cd04465">
    <property type="entry name" value="S1_RPS1_repeat_ec2_hs2"/>
    <property type="match status" value="1"/>
</dbReference>
<reference evidence="6" key="1">
    <citation type="submission" date="2020-05" db="EMBL/GenBank/DDBJ databases">
        <authorList>
            <person name="Chiriac C."/>
            <person name="Salcher M."/>
            <person name="Ghai R."/>
            <person name="Kavagutti S V."/>
        </authorList>
    </citation>
    <scope>NUCLEOTIDE SEQUENCE</scope>
</reference>
<dbReference type="SUPFAM" id="SSF50249">
    <property type="entry name" value="Nucleic acid-binding proteins"/>
    <property type="match status" value="4"/>
</dbReference>
<dbReference type="GO" id="GO:0005737">
    <property type="term" value="C:cytoplasm"/>
    <property type="evidence" value="ECO:0007669"/>
    <property type="project" value="UniProtKB-ARBA"/>
</dbReference>
<feature type="domain" description="S1 motif" evidence="5">
    <location>
        <begin position="288"/>
        <end position="357"/>
    </location>
</feature>
<dbReference type="PANTHER" id="PTHR10724:SF7">
    <property type="entry name" value="SMALL RIBOSOMAL SUBUNIT PROTEIN BS1C"/>
    <property type="match status" value="1"/>
</dbReference>
<dbReference type="PRINTS" id="PR00681">
    <property type="entry name" value="RIBOSOMALS1"/>
</dbReference>
<dbReference type="GO" id="GO:0003735">
    <property type="term" value="F:structural constituent of ribosome"/>
    <property type="evidence" value="ECO:0007669"/>
    <property type="project" value="TreeGrafter"/>
</dbReference>
<dbReference type="GO" id="GO:1990904">
    <property type="term" value="C:ribonucleoprotein complex"/>
    <property type="evidence" value="ECO:0007669"/>
    <property type="project" value="UniProtKB-KW"/>
</dbReference>
<gene>
    <name evidence="6" type="ORF">UFOPK2399_00861</name>
</gene>
<sequence>MQLEPGVWVEGPDGELIPDYGSTFPEINEGEVVHGTVVRVDKDEVLVDIGYKSEGVIPVSELSIRRSVNPADEVSLGDEIDALVLTKEDADGRLILSKKRARFELAWKNIERASESGEPVVGRVIEVVKGGLILDLGVRGFLPASLVDIRRVQDLDEFLAQELRCKVIELNRSRNNVVLSRRAVLEEERKEQRQQILDRLQPGDVVEGQISNIVDFGAFVDLDGMDGLIHISELSWSHVNHPSEILEIGQTVEVKVLDIDRDRQRISLGLKQTQNDPWQQVLDSYGENDVVEGRVTKVVTFGAFVEILPGVEGLVHISELAQHHVENPREVVSQGQAVNVKIIEIDGERRRLSLSLKRVEETDPVQPRADGGESVHLHPNLDLSGTVEEVDEAALAEAYAPVVEAAVAAEMAQAEAEVVEVEAEAEVAEAVVEADDASAEEAPAAAE</sequence>
<dbReference type="InterPro" id="IPR003029">
    <property type="entry name" value="S1_domain"/>
</dbReference>
<evidence type="ECO:0000256" key="4">
    <source>
        <dbReference type="SAM" id="Coils"/>
    </source>
</evidence>
<comment type="similarity">
    <text evidence="1">Belongs to the bacterial ribosomal protein bS1 family.</text>
</comment>
<evidence type="ECO:0000256" key="2">
    <source>
        <dbReference type="ARBA" id="ARBA00022980"/>
    </source>
</evidence>